<dbReference type="InterPro" id="IPR023393">
    <property type="entry name" value="START-like_dom_sf"/>
</dbReference>
<organism evidence="3 4">
    <name type="scientific">Brevundimonas viscosa</name>
    <dbReference type="NCBI Taxonomy" id="871741"/>
    <lineage>
        <taxon>Bacteria</taxon>
        <taxon>Pseudomonadati</taxon>
        <taxon>Pseudomonadota</taxon>
        <taxon>Alphaproteobacteria</taxon>
        <taxon>Caulobacterales</taxon>
        <taxon>Caulobacteraceae</taxon>
        <taxon>Brevundimonas</taxon>
    </lineage>
</organism>
<sequence length="151" mass="17726">MAVHRVTKILPYQPDQLADLVADVRAYPEFVPWVTSMRTWNRREERPGVCVEDAEAGVGFSFLKERFSTWVRHDRNRPLVEVGLLRGPFHHLKNRWEFFPHPEGTRVEFFIDFAFKARLLDVMLQTNFDRAVGKLMHCFEARAAHLYGLKA</sequence>
<dbReference type="AlphaFoldDB" id="A0A1I6Q2Q3"/>
<keyword evidence="4" id="KW-1185">Reference proteome</keyword>
<comment type="similarity">
    <text evidence="1">Belongs to the ribosome association toxin RatA family.</text>
</comment>
<dbReference type="OrthoDB" id="9804759at2"/>
<accession>A0A1I6Q2Q3</accession>
<dbReference type="InterPro" id="IPR044996">
    <property type="entry name" value="COQ10-like"/>
</dbReference>
<dbReference type="CDD" id="cd07813">
    <property type="entry name" value="COQ10p_like"/>
    <property type="match status" value="1"/>
</dbReference>
<dbReference type="Gene3D" id="3.30.530.20">
    <property type="match status" value="1"/>
</dbReference>
<name>A0A1I6Q2Q3_9CAUL</name>
<dbReference type="PANTHER" id="PTHR12901:SF10">
    <property type="entry name" value="COENZYME Q-BINDING PROTEIN COQ10, MITOCHONDRIAL"/>
    <property type="match status" value="1"/>
</dbReference>
<evidence type="ECO:0000256" key="1">
    <source>
        <dbReference type="ARBA" id="ARBA00008918"/>
    </source>
</evidence>
<evidence type="ECO:0000313" key="3">
    <source>
        <dbReference type="EMBL" id="SFS46588.1"/>
    </source>
</evidence>
<dbReference type="EMBL" id="FOZV01000002">
    <property type="protein sequence ID" value="SFS46588.1"/>
    <property type="molecule type" value="Genomic_DNA"/>
</dbReference>
<gene>
    <name evidence="3" type="ORF">SAMN05192570_1496</name>
</gene>
<proteinExistence type="inferred from homology"/>
<protein>
    <submittedName>
        <fullName evidence="3">Coenzyme Q-binding protein COQ10</fullName>
    </submittedName>
</protein>
<reference evidence="4" key="1">
    <citation type="submission" date="2016-10" db="EMBL/GenBank/DDBJ databases">
        <authorList>
            <person name="Varghese N."/>
            <person name="Submissions S."/>
        </authorList>
    </citation>
    <scope>NUCLEOTIDE SEQUENCE [LARGE SCALE GENOMIC DNA]</scope>
    <source>
        <strain evidence="4">CGMCC 1.10683</strain>
    </source>
</reference>
<dbReference type="GO" id="GO:0045333">
    <property type="term" value="P:cellular respiration"/>
    <property type="evidence" value="ECO:0007669"/>
    <property type="project" value="InterPro"/>
</dbReference>
<dbReference type="InterPro" id="IPR005031">
    <property type="entry name" value="COQ10_START"/>
</dbReference>
<dbReference type="RefSeq" id="WP_092308347.1">
    <property type="nucleotide sequence ID" value="NZ_FOZV01000002.1"/>
</dbReference>
<evidence type="ECO:0000313" key="4">
    <source>
        <dbReference type="Proteomes" id="UP000198788"/>
    </source>
</evidence>
<dbReference type="STRING" id="871741.SAMN05192570_1496"/>
<evidence type="ECO:0000259" key="2">
    <source>
        <dbReference type="Pfam" id="PF03364"/>
    </source>
</evidence>
<dbReference type="SUPFAM" id="SSF55961">
    <property type="entry name" value="Bet v1-like"/>
    <property type="match status" value="1"/>
</dbReference>
<dbReference type="Proteomes" id="UP000198788">
    <property type="component" value="Unassembled WGS sequence"/>
</dbReference>
<dbReference type="PANTHER" id="PTHR12901">
    <property type="entry name" value="SPERM PROTEIN HOMOLOG"/>
    <property type="match status" value="1"/>
</dbReference>
<dbReference type="GO" id="GO:0048039">
    <property type="term" value="F:ubiquinone binding"/>
    <property type="evidence" value="ECO:0007669"/>
    <property type="project" value="InterPro"/>
</dbReference>
<feature type="domain" description="Coenzyme Q-binding protein COQ10 START" evidence="2">
    <location>
        <begin position="10"/>
        <end position="139"/>
    </location>
</feature>
<dbReference type="Pfam" id="PF03364">
    <property type="entry name" value="Polyketide_cyc"/>
    <property type="match status" value="1"/>
</dbReference>